<dbReference type="Pfam" id="PF00400">
    <property type="entry name" value="WD40"/>
    <property type="match status" value="4"/>
</dbReference>
<dbReference type="SMART" id="SM00320">
    <property type="entry name" value="WD40"/>
    <property type="match status" value="4"/>
</dbReference>
<dbReference type="EMBL" id="HG994580">
    <property type="protein sequence ID" value="CAF2777995.1"/>
    <property type="molecule type" value="Genomic_DNA"/>
</dbReference>
<protein>
    <recommendedName>
        <fullName evidence="7">WD repeat-containing protein 37</fullName>
    </recommendedName>
</protein>
<comment type="subcellular location">
    <subcellularLocation>
        <location evidence="2">Cytoplasm</location>
    </subcellularLocation>
    <subcellularLocation>
        <location evidence="1">Nucleus</location>
    </subcellularLocation>
</comment>
<dbReference type="SUPFAM" id="SSF50978">
    <property type="entry name" value="WD40 repeat-like"/>
    <property type="match status" value="1"/>
</dbReference>
<dbReference type="InterPro" id="IPR015943">
    <property type="entry name" value="WD40/YVTN_repeat-like_dom_sf"/>
</dbReference>
<keyword evidence="5" id="KW-0677">Repeat</keyword>
<evidence type="ECO:0000256" key="6">
    <source>
        <dbReference type="ARBA" id="ARBA00023242"/>
    </source>
</evidence>
<proteinExistence type="predicted"/>
<organism evidence="8 9">
    <name type="scientific">Lepeophtheirus salmonis</name>
    <name type="common">Salmon louse</name>
    <name type="synonym">Caligus salmonis</name>
    <dbReference type="NCBI Taxonomy" id="72036"/>
    <lineage>
        <taxon>Eukaryota</taxon>
        <taxon>Metazoa</taxon>
        <taxon>Ecdysozoa</taxon>
        <taxon>Arthropoda</taxon>
        <taxon>Crustacea</taxon>
        <taxon>Multicrustacea</taxon>
        <taxon>Hexanauplia</taxon>
        <taxon>Copepoda</taxon>
        <taxon>Siphonostomatoida</taxon>
        <taxon>Caligidae</taxon>
        <taxon>Lepeophtheirus</taxon>
    </lineage>
</organism>
<keyword evidence="3" id="KW-0963">Cytoplasm</keyword>
<evidence type="ECO:0000313" key="9">
    <source>
        <dbReference type="Proteomes" id="UP000675881"/>
    </source>
</evidence>
<sequence length="480" mass="53173">MENQGTYFTHHHQQTYPGLPPKAKARLYSLFKELEKEFDALYMENASLRHKVSELEKEDKLEEPDDKNNVLKSFTKNTAFKTRHKLKAHTSKIVSSFKTPSVSCSLIGKFKAHRDGLWDVDVSCFNNFPVIGTASVDKNGSYLVMTASGDGTAHVWRRSIGNGNPSLASSSNNNNNSNNIINNSSNPPSGYFVYSSGDDSESSDEGLLTLTSLHNRIVKNPVTSLTGHSGTVISCQWFGDSQAVTASWDRTGNLYDINAGGVLIQTLAGHDDELTHVTCHPTKRLIATSSRDSTFRLWDFRETIHSVSVFQGHTESVTCAVFARSDQIVSGSDDRSVKVWDLRNMRAPTINIQTSSPVNRLSGIIAIPHDNRHIVLYDLNTPSQKLLRLPREFSKSHHRLVTAAKWACTNPEMDYQWKCKANLFTTGFDRLALGWCIKGVPSLSAKEDLSRDMPGFSGGSTHRSHKIAEVSKSIPTSIVG</sequence>
<keyword evidence="4" id="KW-0853">WD repeat</keyword>
<dbReference type="PROSITE" id="PS00678">
    <property type="entry name" value="WD_REPEATS_1"/>
    <property type="match status" value="1"/>
</dbReference>
<evidence type="ECO:0000256" key="2">
    <source>
        <dbReference type="ARBA" id="ARBA00004496"/>
    </source>
</evidence>
<dbReference type="PROSITE" id="PS50082">
    <property type="entry name" value="WD_REPEATS_2"/>
    <property type="match status" value="2"/>
</dbReference>
<dbReference type="InterPro" id="IPR036322">
    <property type="entry name" value="WD40_repeat_dom_sf"/>
</dbReference>
<evidence type="ECO:0000313" key="8">
    <source>
        <dbReference type="EMBL" id="CAF2777995.1"/>
    </source>
</evidence>
<dbReference type="PANTHER" id="PTHR19855:SF12">
    <property type="entry name" value="WD REPEAT-CONTAINING PROTEIN 37"/>
    <property type="match status" value="1"/>
</dbReference>
<gene>
    <name evidence="8" type="ORF">LSAA_2219</name>
</gene>
<dbReference type="InterPro" id="IPR020472">
    <property type="entry name" value="WD40_PAC1"/>
</dbReference>
<name>A0A7R8CGQ2_LEPSM</name>
<evidence type="ECO:0000256" key="4">
    <source>
        <dbReference type="ARBA" id="ARBA00022574"/>
    </source>
</evidence>
<dbReference type="InterPro" id="IPR001680">
    <property type="entry name" value="WD40_rpt"/>
</dbReference>
<accession>A0A7R8CGQ2</accession>
<keyword evidence="9" id="KW-1185">Reference proteome</keyword>
<evidence type="ECO:0000256" key="7">
    <source>
        <dbReference type="ARBA" id="ARBA00040954"/>
    </source>
</evidence>
<dbReference type="InterPro" id="IPR019775">
    <property type="entry name" value="WD40_repeat_CS"/>
</dbReference>
<dbReference type="GO" id="GO:0005737">
    <property type="term" value="C:cytoplasm"/>
    <property type="evidence" value="ECO:0007669"/>
    <property type="project" value="UniProtKB-SubCell"/>
</dbReference>
<dbReference type="GO" id="GO:0005634">
    <property type="term" value="C:nucleus"/>
    <property type="evidence" value="ECO:0007669"/>
    <property type="project" value="UniProtKB-SubCell"/>
</dbReference>
<evidence type="ECO:0000256" key="5">
    <source>
        <dbReference type="ARBA" id="ARBA00022737"/>
    </source>
</evidence>
<evidence type="ECO:0000256" key="1">
    <source>
        <dbReference type="ARBA" id="ARBA00004123"/>
    </source>
</evidence>
<dbReference type="AlphaFoldDB" id="A0A7R8CGQ2"/>
<evidence type="ECO:0000256" key="3">
    <source>
        <dbReference type="ARBA" id="ARBA00022490"/>
    </source>
</evidence>
<dbReference type="Gene3D" id="2.130.10.10">
    <property type="entry name" value="YVTN repeat-like/Quinoprotein amine dehydrogenase"/>
    <property type="match status" value="2"/>
</dbReference>
<dbReference type="PRINTS" id="PR00320">
    <property type="entry name" value="GPROTEINBRPT"/>
</dbReference>
<reference evidence="8" key="1">
    <citation type="submission" date="2021-02" db="EMBL/GenBank/DDBJ databases">
        <authorList>
            <person name="Bekaert M."/>
        </authorList>
    </citation>
    <scope>NUCLEOTIDE SEQUENCE</scope>
    <source>
        <strain evidence="8">IoA-00</strain>
    </source>
</reference>
<dbReference type="OrthoDB" id="9984207at2759"/>
<dbReference type="Proteomes" id="UP000675881">
    <property type="component" value="Chromosome 1"/>
</dbReference>
<keyword evidence="6" id="KW-0539">Nucleus</keyword>
<dbReference type="PROSITE" id="PS50294">
    <property type="entry name" value="WD_REPEATS_REGION"/>
    <property type="match status" value="2"/>
</dbReference>
<dbReference type="PANTHER" id="PTHR19855">
    <property type="entry name" value="WD40 REPEAT PROTEIN 12, 37"/>
    <property type="match status" value="1"/>
</dbReference>